<dbReference type="GO" id="GO:0003676">
    <property type="term" value="F:nucleic acid binding"/>
    <property type="evidence" value="ECO:0007669"/>
    <property type="project" value="InterPro"/>
</dbReference>
<evidence type="ECO:0000313" key="5">
    <source>
        <dbReference type="Proteomes" id="UP001237642"/>
    </source>
</evidence>
<comment type="caution">
    <text evidence="4">The sequence shown here is derived from an EMBL/GenBank/DDBJ whole genome shotgun (WGS) entry which is preliminary data.</text>
</comment>
<dbReference type="Proteomes" id="UP001237642">
    <property type="component" value="Unassembled WGS sequence"/>
</dbReference>
<comment type="similarity">
    <text evidence="1">Belongs to the mTERF family.</text>
</comment>
<accession>A0AAD8M710</accession>
<dbReference type="SMART" id="SM00733">
    <property type="entry name" value="Mterf"/>
    <property type="match status" value="5"/>
</dbReference>
<dbReference type="PANTHER" id="PTHR13068:SF36">
    <property type="entry name" value="TRANSCRIPTION TERMINATION FACTOR MTEF1, CHLOROPLASTIC"/>
    <property type="match status" value="1"/>
</dbReference>
<reference evidence="4" key="2">
    <citation type="submission" date="2023-05" db="EMBL/GenBank/DDBJ databases">
        <authorList>
            <person name="Schelkunov M.I."/>
        </authorList>
    </citation>
    <scope>NUCLEOTIDE SEQUENCE</scope>
    <source>
        <strain evidence="4">Hsosn_3</strain>
        <tissue evidence="4">Leaf</tissue>
    </source>
</reference>
<keyword evidence="2" id="KW-0804">Transcription</keyword>
<reference evidence="4" key="1">
    <citation type="submission" date="2023-02" db="EMBL/GenBank/DDBJ databases">
        <title>Genome of toxic invasive species Heracleum sosnowskyi carries increased number of genes despite the absence of recent whole-genome duplications.</title>
        <authorList>
            <person name="Schelkunov M."/>
            <person name="Shtratnikova V."/>
            <person name="Makarenko M."/>
            <person name="Klepikova A."/>
            <person name="Omelchenko D."/>
            <person name="Novikova G."/>
            <person name="Obukhova E."/>
            <person name="Bogdanov V."/>
            <person name="Penin A."/>
            <person name="Logacheva M."/>
        </authorList>
    </citation>
    <scope>NUCLEOTIDE SEQUENCE</scope>
    <source>
        <strain evidence="4">Hsosn_3</strain>
        <tissue evidence="4">Leaf</tissue>
    </source>
</reference>
<gene>
    <name evidence="4" type="ORF">POM88_046548</name>
</gene>
<dbReference type="Gene3D" id="1.25.70.10">
    <property type="entry name" value="Transcription termination factor 3, mitochondrial"/>
    <property type="match status" value="1"/>
</dbReference>
<sequence length="209" mass="24317">MGIERSAYGKIFDMHPQLLTCDPYIDLYPVFDFLLNEVKIPFLDIRNAVVRCPRLLVCDIDNKMRPTFCFLKNLGFVMTNAISYQTTLLLVLSVEVTIIPKLDYLMSLRFEYDEVAKMVVRSPALLTYSVANNLMPKVEYLLNVMDRDLGELKGFPQYFSFSLEGKIKPRHRLLVKHGLTMPLPEMLKISDGEFNDRLIEMKLRLLSRR</sequence>
<evidence type="ECO:0000256" key="1">
    <source>
        <dbReference type="ARBA" id="ARBA00007692"/>
    </source>
</evidence>
<keyword evidence="2" id="KW-0805">Transcription regulation</keyword>
<name>A0AAD8M710_9APIA</name>
<dbReference type="GO" id="GO:0006353">
    <property type="term" value="P:DNA-templated transcription termination"/>
    <property type="evidence" value="ECO:0007669"/>
    <property type="project" value="UniProtKB-KW"/>
</dbReference>
<dbReference type="AlphaFoldDB" id="A0AAD8M710"/>
<dbReference type="InterPro" id="IPR003690">
    <property type="entry name" value="MTERF"/>
</dbReference>
<evidence type="ECO:0000256" key="3">
    <source>
        <dbReference type="ARBA" id="ARBA00022946"/>
    </source>
</evidence>
<keyword evidence="5" id="KW-1185">Reference proteome</keyword>
<protein>
    <submittedName>
        <fullName evidence="4">Transcription termination factor MTEF1, chloroplastic</fullName>
    </submittedName>
</protein>
<evidence type="ECO:0000313" key="4">
    <source>
        <dbReference type="EMBL" id="KAK1362074.1"/>
    </source>
</evidence>
<keyword evidence="2" id="KW-0806">Transcription termination</keyword>
<dbReference type="EMBL" id="JAUIZM010000010">
    <property type="protein sequence ID" value="KAK1362074.1"/>
    <property type="molecule type" value="Genomic_DNA"/>
</dbReference>
<keyword evidence="3" id="KW-0809">Transit peptide</keyword>
<dbReference type="PANTHER" id="PTHR13068">
    <property type="entry name" value="CGI-12 PROTEIN-RELATED"/>
    <property type="match status" value="1"/>
</dbReference>
<dbReference type="Pfam" id="PF02536">
    <property type="entry name" value="mTERF"/>
    <property type="match status" value="1"/>
</dbReference>
<evidence type="ECO:0000256" key="2">
    <source>
        <dbReference type="ARBA" id="ARBA00022472"/>
    </source>
</evidence>
<organism evidence="4 5">
    <name type="scientific">Heracleum sosnowskyi</name>
    <dbReference type="NCBI Taxonomy" id="360622"/>
    <lineage>
        <taxon>Eukaryota</taxon>
        <taxon>Viridiplantae</taxon>
        <taxon>Streptophyta</taxon>
        <taxon>Embryophyta</taxon>
        <taxon>Tracheophyta</taxon>
        <taxon>Spermatophyta</taxon>
        <taxon>Magnoliopsida</taxon>
        <taxon>eudicotyledons</taxon>
        <taxon>Gunneridae</taxon>
        <taxon>Pentapetalae</taxon>
        <taxon>asterids</taxon>
        <taxon>campanulids</taxon>
        <taxon>Apiales</taxon>
        <taxon>Apiaceae</taxon>
        <taxon>Apioideae</taxon>
        <taxon>apioid superclade</taxon>
        <taxon>Tordylieae</taxon>
        <taxon>Tordyliinae</taxon>
        <taxon>Heracleum</taxon>
    </lineage>
</organism>
<proteinExistence type="inferred from homology"/>
<dbReference type="InterPro" id="IPR038538">
    <property type="entry name" value="MTERF_sf"/>
</dbReference>